<dbReference type="Pfam" id="PF13560">
    <property type="entry name" value="HTH_31"/>
    <property type="match status" value="1"/>
</dbReference>
<dbReference type="RefSeq" id="WP_270687108.1">
    <property type="nucleotide sequence ID" value="NZ_JAQFWQ010000052.1"/>
</dbReference>
<reference evidence="2 3" key="1">
    <citation type="submission" date="2023-01" db="EMBL/GenBank/DDBJ databases">
        <title>Draft genome sequence of Nocardiopsis sp. RSe5-2 isolated from halophytes.</title>
        <authorList>
            <person name="Duangmal K."/>
            <person name="Chantavorakit T."/>
        </authorList>
    </citation>
    <scope>NUCLEOTIDE SEQUENCE [LARGE SCALE GENOMIC DNA]</scope>
    <source>
        <strain evidence="2 3">RSe5-2</strain>
    </source>
</reference>
<dbReference type="Pfam" id="PF19054">
    <property type="entry name" value="DUF5753"/>
    <property type="match status" value="1"/>
</dbReference>
<feature type="domain" description="HTH cro/C1-type" evidence="1">
    <location>
        <begin position="10"/>
        <end position="65"/>
    </location>
</feature>
<evidence type="ECO:0000313" key="3">
    <source>
        <dbReference type="Proteomes" id="UP001527866"/>
    </source>
</evidence>
<dbReference type="CDD" id="cd00093">
    <property type="entry name" value="HTH_XRE"/>
    <property type="match status" value="1"/>
</dbReference>
<evidence type="ECO:0000259" key="1">
    <source>
        <dbReference type="PROSITE" id="PS50943"/>
    </source>
</evidence>
<dbReference type="InterPro" id="IPR043917">
    <property type="entry name" value="DUF5753"/>
</dbReference>
<dbReference type="SMART" id="SM00530">
    <property type="entry name" value="HTH_XRE"/>
    <property type="match status" value="1"/>
</dbReference>
<proteinExistence type="predicted"/>
<protein>
    <submittedName>
        <fullName evidence="2">Helix-turn-helix transcriptional regulator</fullName>
    </submittedName>
</protein>
<dbReference type="Gene3D" id="1.10.260.40">
    <property type="entry name" value="lambda repressor-like DNA-binding domains"/>
    <property type="match status" value="1"/>
</dbReference>
<accession>A0ABT4U6E4</accession>
<dbReference type="PROSITE" id="PS50943">
    <property type="entry name" value="HTH_CROC1"/>
    <property type="match status" value="1"/>
</dbReference>
<sequence length="279" mass="31547">MQRRRLSSELRRLRDASGYTLEEAAKKSGIARSRLGRIETSDLKTVKTADLDALLDLYEVTETGTREAMHGLARDAGERGWWSRYRDVFGTRALPDFEAEAAAIRTFTCQVVPGLLQIPEYADALVRGTGAFADDEIRRRVDARMERQQILTRFYPPDYSAVVDEAALRRQPSDPAIMREQVTHLDHMATRSNIQLYVLPFAAGLHAATLGSFVIMDFPDPLDPSIGFSETPTDTLFVEDEAEIQRYNAMWYEVVNAALTPAQSRDFLRDLLASLEREQ</sequence>
<gene>
    <name evidence="2" type="ORF">O4J56_17880</name>
</gene>
<organism evidence="2 3">
    <name type="scientific">Nocardiopsis endophytica</name>
    <dbReference type="NCBI Taxonomy" id="3018445"/>
    <lineage>
        <taxon>Bacteria</taxon>
        <taxon>Bacillati</taxon>
        <taxon>Actinomycetota</taxon>
        <taxon>Actinomycetes</taxon>
        <taxon>Streptosporangiales</taxon>
        <taxon>Nocardiopsidaceae</taxon>
        <taxon>Nocardiopsis</taxon>
    </lineage>
</organism>
<keyword evidence="3" id="KW-1185">Reference proteome</keyword>
<dbReference type="InterPro" id="IPR001387">
    <property type="entry name" value="Cro/C1-type_HTH"/>
</dbReference>
<comment type="caution">
    <text evidence="2">The sequence shown here is derived from an EMBL/GenBank/DDBJ whole genome shotgun (WGS) entry which is preliminary data.</text>
</comment>
<name>A0ABT4U6E4_9ACTN</name>
<evidence type="ECO:0000313" key="2">
    <source>
        <dbReference type="EMBL" id="MDA2812518.1"/>
    </source>
</evidence>
<dbReference type="EMBL" id="JAQFWQ010000052">
    <property type="protein sequence ID" value="MDA2812518.1"/>
    <property type="molecule type" value="Genomic_DNA"/>
</dbReference>
<dbReference type="SUPFAM" id="SSF47413">
    <property type="entry name" value="lambda repressor-like DNA-binding domains"/>
    <property type="match status" value="1"/>
</dbReference>
<dbReference type="InterPro" id="IPR010982">
    <property type="entry name" value="Lambda_DNA-bd_dom_sf"/>
</dbReference>
<dbReference type="Proteomes" id="UP001527866">
    <property type="component" value="Unassembled WGS sequence"/>
</dbReference>